<dbReference type="InterPro" id="IPR011992">
    <property type="entry name" value="EF-hand-dom_pair"/>
</dbReference>
<keyword evidence="2" id="KW-0505">Motor protein</keyword>
<feature type="compositionally biased region" description="Basic and acidic residues" evidence="4">
    <location>
        <begin position="24"/>
        <end position="33"/>
    </location>
</feature>
<keyword evidence="3" id="KW-0514">Muscle protein</keyword>
<feature type="domain" description="EF-hand" evidence="5">
    <location>
        <begin position="122"/>
        <end position="157"/>
    </location>
</feature>
<evidence type="ECO:0000256" key="1">
    <source>
        <dbReference type="ARBA" id="ARBA00023123"/>
    </source>
</evidence>
<accession>A0A9D3PHY2</accession>
<dbReference type="Proteomes" id="UP001046870">
    <property type="component" value="Chromosome 19"/>
</dbReference>
<dbReference type="PANTHER" id="PTHR23048:SF50">
    <property type="entry name" value="MYOSIN LIGHT CHAIN 4-RELATED"/>
    <property type="match status" value="1"/>
</dbReference>
<dbReference type="FunFam" id="1.10.238.10:FF:000019">
    <property type="entry name" value="Myosin light chain 1 skeletal"/>
    <property type="match status" value="1"/>
</dbReference>
<dbReference type="OrthoDB" id="5959761at2759"/>
<dbReference type="InterPro" id="IPR002048">
    <property type="entry name" value="EF_hand_dom"/>
</dbReference>
<keyword evidence="7" id="KW-1185">Reference proteome</keyword>
<dbReference type="Gene3D" id="1.10.238.10">
    <property type="entry name" value="EF-hand"/>
    <property type="match status" value="2"/>
</dbReference>
<dbReference type="EMBL" id="JAFDVH010000019">
    <property type="protein sequence ID" value="KAG7459663.1"/>
    <property type="molecule type" value="Genomic_DNA"/>
</dbReference>
<evidence type="ECO:0000313" key="7">
    <source>
        <dbReference type="Proteomes" id="UP001046870"/>
    </source>
</evidence>
<evidence type="ECO:0000256" key="2">
    <source>
        <dbReference type="ARBA" id="ARBA00023175"/>
    </source>
</evidence>
<name>A0A9D3PHY2_MEGAT</name>
<dbReference type="PANTHER" id="PTHR23048">
    <property type="entry name" value="MYOSIN LIGHT CHAIN 1, 3"/>
    <property type="match status" value="1"/>
</dbReference>
<dbReference type="AlphaFoldDB" id="A0A9D3PHY2"/>
<dbReference type="GO" id="GO:0005509">
    <property type="term" value="F:calcium ion binding"/>
    <property type="evidence" value="ECO:0007669"/>
    <property type="project" value="InterPro"/>
</dbReference>
<comment type="caution">
    <text evidence="6">The sequence shown here is derived from an EMBL/GenBank/DDBJ whole genome shotgun (WGS) entry which is preliminary data.</text>
</comment>
<dbReference type="InterPro" id="IPR050230">
    <property type="entry name" value="CALM/Myosin/TropC-like"/>
</dbReference>
<protein>
    <recommendedName>
        <fullName evidence="5">EF-hand domain-containing protein</fullName>
    </recommendedName>
</protein>
<dbReference type="GO" id="GO:0016460">
    <property type="term" value="C:myosin II complex"/>
    <property type="evidence" value="ECO:0007669"/>
    <property type="project" value="TreeGrafter"/>
</dbReference>
<gene>
    <name evidence="6" type="ORF">MATL_G00213090</name>
</gene>
<evidence type="ECO:0000259" key="5">
    <source>
        <dbReference type="PROSITE" id="PS50222"/>
    </source>
</evidence>
<feature type="compositionally biased region" description="Basic and acidic residues" evidence="4">
    <location>
        <begin position="1"/>
        <end position="13"/>
    </location>
</feature>
<dbReference type="FunFam" id="1.10.238.10:FF:000056">
    <property type="entry name" value="Myosin light chain 1 skeletal"/>
    <property type="match status" value="1"/>
</dbReference>
<feature type="compositionally biased region" description="Pro residues" evidence="4">
    <location>
        <begin position="14"/>
        <end position="23"/>
    </location>
</feature>
<dbReference type="SUPFAM" id="SSF47473">
    <property type="entry name" value="EF-hand"/>
    <property type="match status" value="1"/>
</dbReference>
<reference evidence="6" key="1">
    <citation type="submission" date="2021-01" db="EMBL/GenBank/DDBJ databases">
        <authorList>
            <person name="Zahm M."/>
            <person name="Roques C."/>
            <person name="Cabau C."/>
            <person name="Klopp C."/>
            <person name="Donnadieu C."/>
            <person name="Jouanno E."/>
            <person name="Lampietro C."/>
            <person name="Louis A."/>
            <person name="Herpin A."/>
            <person name="Echchiki A."/>
            <person name="Berthelot C."/>
            <person name="Parey E."/>
            <person name="Roest-Crollius H."/>
            <person name="Braasch I."/>
            <person name="Postlethwait J."/>
            <person name="Bobe J."/>
            <person name="Montfort J."/>
            <person name="Bouchez O."/>
            <person name="Begum T."/>
            <person name="Mejri S."/>
            <person name="Adams A."/>
            <person name="Chen W.-J."/>
            <person name="Guiguen Y."/>
        </authorList>
    </citation>
    <scope>NUCLEOTIDE SEQUENCE</scope>
    <source>
        <strain evidence="6">YG-15Mar2019-1</strain>
        <tissue evidence="6">Brain</tissue>
    </source>
</reference>
<evidence type="ECO:0000256" key="3">
    <source>
        <dbReference type="ARBA" id="ARBA00023179"/>
    </source>
</evidence>
<keyword evidence="1" id="KW-0518">Myosin</keyword>
<sequence>MAPKKPEPKKEAPKPAPAPAPEPEVPKEPEFDPKSVTIEFSGDQIEEFKEAFMLFDKTPSAEMKISYAQCGDVMRALGQNPTNAEVMKVLGKPKPEEMNTKLMDFETFLPMFQHISKSKDQGTTEDFVEGLRVFDKEGNGTVMGAELRHVLATLGEKMSEKEVDQLLAGQEDGNGCINYEAFVKHIMSG</sequence>
<evidence type="ECO:0000313" key="6">
    <source>
        <dbReference type="EMBL" id="KAG7459663.1"/>
    </source>
</evidence>
<dbReference type="PROSITE" id="PS50222">
    <property type="entry name" value="EF_HAND_2"/>
    <property type="match status" value="1"/>
</dbReference>
<dbReference type="CDD" id="cd00051">
    <property type="entry name" value="EFh"/>
    <property type="match status" value="1"/>
</dbReference>
<organism evidence="6 7">
    <name type="scientific">Megalops atlanticus</name>
    <name type="common">Tarpon</name>
    <name type="synonym">Clupea gigantea</name>
    <dbReference type="NCBI Taxonomy" id="7932"/>
    <lineage>
        <taxon>Eukaryota</taxon>
        <taxon>Metazoa</taxon>
        <taxon>Chordata</taxon>
        <taxon>Craniata</taxon>
        <taxon>Vertebrata</taxon>
        <taxon>Euteleostomi</taxon>
        <taxon>Actinopterygii</taxon>
        <taxon>Neopterygii</taxon>
        <taxon>Teleostei</taxon>
        <taxon>Elopiformes</taxon>
        <taxon>Megalopidae</taxon>
        <taxon>Megalops</taxon>
    </lineage>
</organism>
<evidence type="ECO:0000256" key="4">
    <source>
        <dbReference type="SAM" id="MobiDB-lite"/>
    </source>
</evidence>
<feature type="region of interest" description="Disordered" evidence="4">
    <location>
        <begin position="1"/>
        <end position="35"/>
    </location>
</feature>
<proteinExistence type="predicted"/>